<organism evidence="2 3">
    <name type="scientific">Bacillus wiedmannii</name>
    <dbReference type="NCBI Taxonomy" id="1890302"/>
    <lineage>
        <taxon>Bacteria</taxon>
        <taxon>Bacillati</taxon>
        <taxon>Bacillota</taxon>
        <taxon>Bacilli</taxon>
        <taxon>Bacillales</taxon>
        <taxon>Bacillaceae</taxon>
        <taxon>Bacillus</taxon>
        <taxon>Bacillus cereus group</taxon>
    </lineage>
</organism>
<name>A0A4U2MDU1_9BACI</name>
<gene>
    <name evidence="2" type="ORF">FC694_28685</name>
</gene>
<keyword evidence="1" id="KW-0472">Membrane</keyword>
<dbReference type="GO" id="GO:0008237">
    <property type="term" value="F:metallopeptidase activity"/>
    <property type="evidence" value="ECO:0007669"/>
    <property type="project" value="UniProtKB-KW"/>
</dbReference>
<sequence length="39" mass="4385">HGGSFGIEGSIITTIMLSIASIVLWRQLWGRKEKQRDLS</sequence>
<keyword evidence="2" id="KW-0378">Hydrolase</keyword>
<reference evidence="2 3" key="1">
    <citation type="journal article" date="2019" name="Environ. Microbiol.">
        <title>An active ?-lactamase is a part of an orchestrated cell wall stress resistance network of Bacillus subtilis and related rhizosphere species.</title>
        <authorList>
            <person name="Bucher T."/>
            <person name="Keren-Paz A."/>
            <person name="Hausser J."/>
            <person name="Olender T."/>
            <person name="Cytryn E."/>
            <person name="Kolodkin-Gal I."/>
        </authorList>
    </citation>
    <scope>NUCLEOTIDE SEQUENCE [LARGE SCALE GENOMIC DNA]</scope>
    <source>
        <strain evidence="2 3">I71</strain>
    </source>
</reference>
<keyword evidence="1" id="KW-0812">Transmembrane</keyword>
<evidence type="ECO:0000313" key="2">
    <source>
        <dbReference type="EMBL" id="TKH08967.1"/>
    </source>
</evidence>
<dbReference type="AlphaFoldDB" id="A0A4U2MDU1"/>
<dbReference type="Proteomes" id="UP000306037">
    <property type="component" value="Unassembled WGS sequence"/>
</dbReference>
<proteinExistence type="predicted"/>
<feature type="non-terminal residue" evidence="2">
    <location>
        <position position="1"/>
    </location>
</feature>
<accession>A0A4U2MDU1</accession>
<evidence type="ECO:0000313" key="3">
    <source>
        <dbReference type="Proteomes" id="UP000306037"/>
    </source>
</evidence>
<comment type="caution">
    <text evidence="2">The sequence shown here is derived from an EMBL/GenBank/DDBJ whole genome shotgun (WGS) entry which is preliminary data.</text>
</comment>
<evidence type="ECO:0000256" key="1">
    <source>
        <dbReference type="SAM" id="Phobius"/>
    </source>
</evidence>
<feature type="transmembrane region" description="Helical" evidence="1">
    <location>
        <begin position="6"/>
        <end position="25"/>
    </location>
</feature>
<dbReference type="GO" id="GO:0006508">
    <property type="term" value="P:proteolysis"/>
    <property type="evidence" value="ECO:0007669"/>
    <property type="project" value="UniProtKB-KW"/>
</dbReference>
<keyword evidence="1" id="KW-1133">Transmembrane helix</keyword>
<protein>
    <submittedName>
        <fullName evidence="2">CPBP family intramembrane metalloprotease</fullName>
    </submittedName>
</protein>
<keyword evidence="2" id="KW-0482">Metalloprotease</keyword>
<keyword evidence="2" id="KW-0645">Protease</keyword>
<dbReference type="EMBL" id="SZOM01000400">
    <property type="protein sequence ID" value="TKH08967.1"/>
    <property type="molecule type" value="Genomic_DNA"/>
</dbReference>